<dbReference type="GO" id="GO:0005829">
    <property type="term" value="C:cytosol"/>
    <property type="evidence" value="ECO:0007669"/>
    <property type="project" value="TreeGrafter"/>
</dbReference>
<dbReference type="GO" id="GO:0016618">
    <property type="term" value="F:hydroxypyruvate reductase [NAD(P)H] activity"/>
    <property type="evidence" value="ECO:0007669"/>
    <property type="project" value="TreeGrafter"/>
</dbReference>
<comment type="similarity">
    <text evidence="1 3">Belongs to the D-isomer specific 2-hydroxyacid dehydrogenase family.</text>
</comment>
<evidence type="ECO:0000313" key="7">
    <source>
        <dbReference type="Proteomes" id="UP000198825"/>
    </source>
</evidence>
<dbReference type="Pfam" id="PF02826">
    <property type="entry name" value="2-Hacid_dh_C"/>
    <property type="match status" value="1"/>
</dbReference>
<keyword evidence="2 3" id="KW-0560">Oxidoreductase</keyword>
<dbReference type="InterPro" id="IPR006139">
    <property type="entry name" value="D-isomer_2_OHA_DH_cat_dom"/>
</dbReference>
<dbReference type="InterPro" id="IPR006140">
    <property type="entry name" value="D-isomer_DH_NAD-bd"/>
</dbReference>
<dbReference type="PROSITE" id="PS00065">
    <property type="entry name" value="D_2_HYDROXYACID_DH_1"/>
    <property type="match status" value="1"/>
</dbReference>
<evidence type="ECO:0000313" key="6">
    <source>
        <dbReference type="EMBL" id="SDV00159.1"/>
    </source>
</evidence>
<dbReference type="PANTHER" id="PTHR10996:SF283">
    <property type="entry name" value="GLYOXYLATE_HYDROXYPYRUVATE REDUCTASE B"/>
    <property type="match status" value="1"/>
</dbReference>
<dbReference type="PANTHER" id="PTHR10996">
    <property type="entry name" value="2-HYDROXYACID DEHYDROGENASE-RELATED"/>
    <property type="match status" value="1"/>
</dbReference>
<dbReference type="STRING" id="546874.SAMN04488544_3272"/>
<dbReference type="Pfam" id="PF00389">
    <property type="entry name" value="2-Hacid_dh"/>
    <property type="match status" value="1"/>
</dbReference>
<sequence>MPDSCIALTNLSGQVYVRRVPVPLPPGGTGTPVLVTSRSFSSGDLDLRAELEAAGCAVRSGPPDHDLAQLAPLLADTVCWVAGTGPVTAAHLDAAPHLRLVARYGVGVDAVDLAAAAGRDVLVTNTPGANTEAVADLALALTLAALRDVVPGDRGVRAGTPKVTRGRELGSLTVGVVGFGRIGRGVARRLSGFGSRVLAYDPYVAPGSVPEVELLDLPDLVAQCDVLTLHAPGEEVLVDEALLGRFRPGAVLVNTARAALVDEPAVAAALREGRLARYAADVLAADGPDAPLLADDLVALTTFTAHAGAHTVGAVDGMGRGAVDAVLDVLAGRTPAHLVSPKGSS</sequence>
<dbReference type="Gene3D" id="3.40.50.720">
    <property type="entry name" value="NAD(P)-binding Rossmann-like Domain"/>
    <property type="match status" value="2"/>
</dbReference>
<dbReference type="SUPFAM" id="SSF51735">
    <property type="entry name" value="NAD(P)-binding Rossmann-fold domains"/>
    <property type="match status" value="1"/>
</dbReference>
<dbReference type="Proteomes" id="UP000198825">
    <property type="component" value="Chromosome I"/>
</dbReference>
<proteinExistence type="inferred from homology"/>
<dbReference type="InterPro" id="IPR036291">
    <property type="entry name" value="NAD(P)-bd_dom_sf"/>
</dbReference>
<dbReference type="AlphaFoldDB" id="A0A1H2N3P7"/>
<dbReference type="SUPFAM" id="SSF52283">
    <property type="entry name" value="Formate/glycerate dehydrogenase catalytic domain-like"/>
    <property type="match status" value="1"/>
</dbReference>
<keyword evidence="7" id="KW-1185">Reference proteome</keyword>
<feature type="domain" description="D-isomer specific 2-hydroxyacid dehydrogenase catalytic" evidence="4">
    <location>
        <begin position="58"/>
        <end position="339"/>
    </location>
</feature>
<dbReference type="GO" id="GO:0051287">
    <property type="term" value="F:NAD binding"/>
    <property type="evidence" value="ECO:0007669"/>
    <property type="project" value="InterPro"/>
</dbReference>
<dbReference type="InterPro" id="IPR050223">
    <property type="entry name" value="D-isomer_2-hydroxyacid_DH"/>
</dbReference>
<evidence type="ECO:0000256" key="2">
    <source>
        <dbReference type="ARBA" id="ARBA00023002"/>
    </source>
</evidence>
<evidence type="ECO:0000259" key="4">
    <source>
        <dbReference type="Pfam" id="PF00389"/>
    </source>
</evidence>
<dbReference type="InterPro" id="IPR029752">
    <property type="entry name" value="D-isomer_DH_CS1"/>
</dbReference>
<evidence type="ECO:0000256" key="1">
    <source>
        <dbReference type="ARBA" id="ARBA00005854"/>
    </source>
</evidence>
<dbReference type="EMBL" id="LT629799">
    <property type="protein sequence ID" value="SDV00159.1"/>
    <property type="molecule type" value="Genomic_DNA"/>
</dbReference>
<dbReference type="GO" id="GO:0030267">
    <property type="term" value="F:glyoxylate reductase (NADPH) activity"/>
    <property type="evidence" value="ECO:0007669"/>
    <property type="project" value="TreeGrafter"/>
</dbReference>
<gene>
    <name evidence="6" type="ORF">SAMN04488544_3272</name>
</gene>
<organism evidence="6 7">
    <name type="scientific">Microlunatus sagamiharensis</name>
    <dbReference type="NCBI Taxonomy" id="546874"/>
    <lineage>
        <taxon>Bacteria</taxon>
        <taxon>Bacillati</taxon>
        <taxon>Actinomycetota</taxon>
        <taxon>Actinomycetes</taxon>
        <taxon>Propionibacteriales</taxon>
        <taxon>Propionibacteriaceae</taxon>
        <taxon>Microlunatus</taxon>
    </lineage>
</organism>
<evidence type="ECO:0000256" key="3">
    <source>
        <dbReference type="RuleBase" id="RU003719"/>
    </source>
</evidence>
<feature type="domain" description="D-isomer specific 2-hydroxyacid dehydrogenase NAD-binding" evidence="5">
    <location>
        <begin position="139"/>
        <end position="304"/>
    </location>
</feature>
<reference evidence="7" key="1">
    <citation type="submission" date="2016-10" db="EMBL/GenBank/DDBJ databases">
        <authorList>
            <person name="Varghese N."/>
            <person name="Submissions S."/>
        </authorList>
    </citation>
    <scope>NUCLEOTIDE SEQUENCE [LARGE SCALE GENOMIC DNA]</scope>
    <source>
        <strain evidence="7">DSM 21743</strain>
    </source>
</reference>
<name>A0A1H2N3P7_9ACTN</name>
<protein>
    <submittedName>
        <fullName evidence="6">D-3-phosphoglycerate dehydrogenase</fullName>
    </submittedName>
</protein>
<evidence type="ECO:0000259" key="5">
    <source>
        <dbReference type="Pfam" id="PF02826"/>
    </source>
</evidence>
<accession>A0A1H2N3P7</accession>